<feature type="compositionally biased region" description="Low complexity" evidence="2">
    <location>
        <begin position="992"/>
        <end position="1035"/>
    </location>
</feature>
<dbReference type="AlphaFoldDB" id="A0A9D2EML9"/>
<dbReference type="InterPro" id="IPR026906">
    <property type="entry name" value="LRR_5"/>
</dbReference>
<name>A0A9D2EML9_9FIRM</name>
<dbReference type="EMBL" id="DXBR01000098">
    <property type="protein sequence ID" value="HIZ40414.1"/>
    <property type="molecule type" value="Genomic_DNA"/>
</dbReference>
<dbReference type="SMART" id="SM00042">
    <property type="entry name" value="CUB"/>
    <property type="match status" value="1"/>
</dbReference>
<dbReference type="InterPro" id="IPR035914">
    <property type="entry name" value="Sperma_CUB_dom_sf"/>
</dbReference>
<evidence type="ECO:0000259" key="3">
    <source>
        <dbReference type="PROSITE" id="PS01180"/>
    </source>
</evidence>
<dbReference type="Pfam" id="PF02368">
    <property type="entry name" value="Big_2"/>
    <property type="match status" value="2"/>
</dbReference>
<dbReference type="SUPFAM" id="SSF49373">
    <property type="entry name" value="Invasin/intimin cell-adhesion fragments"/>
    <property type="match status" value="3"/>
</dbReference>
<organism evidence="4 5">
    <name type="scientific">Candidatus Anaerobutyricum stercoris</name>
    <dbReference type="NCBI Taxonomy" id="2838457"/>
    <lineage>
        <taxon>Bacteria</taxon>
        <taxon>Bacillati</taxon>
        <taxon>Bacillota</taxon>
        <taxon>Clostridia</taxon>
        <taxon>Lachnospirales</taxon>
        <taxon>Lachnospiraceae</taxon>
        <taxon>Anaerobutyricum</taxon>
    </lineage>
</organism>
<dbReference type="Pfam" id="PF13306">
    <property type="entry name" value="LRR_5"/>
    <property type="match status" value="5"/>
</dbReference>
<feature type="region of interest" description="Disordered" evidence="2">
    <location>
        <begin position="966"/>
        <end position="1045"/>
    </location>
</feature>
<dbReference type="SUPFAM" id="SSF49854">
    <property type="entry name" value="Spermadhesin, CUB domain"/>
    <property type="match status" value="1"/>
</dbReference>
<dbReference type="InterPro" id="IPR032675">
    <property type="entry name" value="LRR_dom_sf"/>
</dbReference>
<dbReference type="PANTHER" id="PTHR45661:SF3">
    <property type="entry name" value="IG-LIKE DOMAIN-CONTAINING PROTEIN"/>
    <property type="match status" value="1"/>
</dbReference>
<evidence type="ECO:0000313" key="4">
    <source>
        <dbReference type="EMBL" id="HIZ40414.1"/>
    </source>
</evidence>
<evidence type="ECO:0000313" key="5">
    <source>
        <dbReference type="Proteomes" id="UP000824049"/>
    </source>
</evidence>
<dbReference type="InterPro" id="IPR003343">
    <property type="entry name" value="Big_2"/>
</dbReference>
<dbReference type="SMART" id="SM00635">
    <property type="entry name" value="BID_2"/>
    <property type="match status" value="3"/>
</dbReference>
<sequence length="1179" mass="125657">TTIPAHLFNNSNELKSIDIPESVTVIGGCAFAGTKLKVLDLPDNITHLGERMLDGNTEITEIEVPKTLKDVGTNGLSTNGPFTGSNIQTAIIEEGTTTIPAHLFDNSNELKSIDIPESVTVIGGRAFAGTKLKVLDLPDNITHLGERMLDGNTEITEIEIPKTLKDVGTNVLSTNGPFTGSNIQTAIIEEGMTTIPAHLFHSSHTLEKVDIPKSITKIDAYVFSRCTNLSEIVIPESVTEIGVRVFMESTKLKNVILPETINDIGDAAFEGCTSLEEIILPESITIIRNSVFKNCTELKNFKCSDKLVKIEQYAFENCDSLLQINIPSTVSFIGNGVFYDCDGLTKIIVPQAINTIESDTFNDCDLLSDIVLPEFVVTIKSSSFKNCGALKEISLPDSVEDIGNSAFYNCDSLAAITIPDSVTSIGSSIFYDCDALTDVTLGTGITSIPSSAFEHCDVLQSIVLPYRTATVGANAFKNCVALMEITIPRATTSIDATAFSYPSKMTVYGVAGTYAETFANEQGMKFVNKEIDAEEVTLSQSELKLNKGDKGKLVMTVTPADFTDEVTWKSSDPDVVTVDDSGQISAKSVGEATVKVQVGNVSASCSVTVVQPVTSISLDKKSLEMDALDTYQLTARVSPSDAADKSVRWSSSDEKIASVDENGLVTALKKGNATITVEAQDGSGVSSTCSVTVKNTAHVAADVSEMESPHPYENNCSDFWVYTLNGADGLSVTFDAQTELEDQFDYLHIFNAAGEEIGQYTGTELAGQTVHVPGDTVKLQLISDDAGPARGFKVSSITADGTQKLPQVISGTASYEKTYGDENFILDAQLTQGDGSLSYRSEDENVVTVSGDGKVTIVGIGKTNIVVTASETAAYNKAEKYISISIICKHTDESKREIRNTKEAKCTENGYTGDVYCTVCGEKVEDGTVIPATGHRWDDGEVTKEATADSDGVMTYTCQNCGAERTERIPATGKPTDDTGQGNNPGQGGNTGPSDSGNQVNGGTNGSSSGNTAGGSSQTSDSKQQASSGAAPAGAVIENPSTGDTYKVISQGRTVEYRGSANSNKKTVNVPDTVVVDGVRYQVTSIANNAFKNNKKLTSVVIGRNVTKIGKKAFFGCQKLKKVTIKTTKLKTKTVGAKAFTKAGSKNYSKLTVKVPKKCKKTYPKILKKRGLSGKAKIR</sequence>
<dbReference type="PANTHER" id="PTHR45661">
    <property type="entry name" value="SURFACE ANTIGEN"/>
    <property type="match status" value="1"/>
</dbReference>
<comment type="caution">
    <text evidence="4">The sequence shown here is derived from an EMBL/GenBank/DDBJ whole genome shotgun (WGS) entry which is preliminary data.</text>
</comment>
<dbReference type="InterPro" id="IPR000859">
    <property type="entry name" value="CUB_dom"/>
</dbReference>
<dbReference type="PROSITE" id="PS01180">
    <property type="entry name" value="CUB"/>
    <property type="match status" value="1"/>
</dbReference>
<reference evidence="4" key="2">
    <citation type="submission" date="2021-04" db="EMBL/GenBank/DDBJ databases">
        <authorList>
            <person name="Gilroy R."/>
        </authorList>
    </citation>
    <scope>NUCLEOTIDE SEQUENCE</scope>
    <source>
        <strain evidence="4">CHK179-28034</strain>
    </source>
</reference>
<dbReference type="InterPro" id="IPR008964">
    <property type="entry name" value="Invasin/intimin_cell_adhesion"/>
</dbReference>
<feature type="domain" description="CUB" evidence="3">
    <location>
        <begin position="689"/>
        <end position="799"/>
    </location>
</feature>
<feature type="non-terminal residue" evidence="4">
    <location>
        <position position="1"/>
    </location>
</feature>
<reference evidence="4" key="1">
    <citation type="journal article" date="2021" name="PeerJ">
        <title>Extensive microbial diversity within the chicken gut microbiome revealed by metagenomics and culture.</title>
        <authorList>
            <person name="Gilroy R."/>
            <person name="Ravi A."/>
            <person name="Getino M."/>
            <person name="Pursley I."/>
            <person name="Horton D.L."/>
            <person name="Alikhan N.F."/>
            <person name="Baker D."/>
            <person name="Gharbi K."/>
            <person name="Hall N."/>
            <person name="Watson M."/>
            <person name="Adriaenssens E.M."/>
            <person name="Foster-Nyarko E."/>
            <person name="Jarju S."/>
            <person name="Secka A."/>
            <person name="Antonio M."/>
            <person name="Oren A."/>
            <person name="Chaudhuri R.R."/>
            <person name="La Ragione R."/>
            <person name="Hildebrand F."/>
            <person name="Pallen M.J."/>
        </authorList>
    </citation>
    <scope>NUCLEOTIDE SEQUENCE</scope>
    <source>
        <strain evidence="4">CHK179-28034</strain>
    </source>
</reference>
<protein>
    <submittedName>
        <fullName evidence="4">Leucine-rich repeat protein</fullName>
    </submittedName>
</protein>
<gene>
    <name evidence="4" type="ORF">H9968_10950</name>
</gene>
<dbReference type="Proteomes" id="UP000824049">
    <property type="component" value="Unassembled WGS sequence"/>
</dbReference>
<dbReference type="Gene3D" id="2.60.120.290">
    <property type="entry name" value="Spermadhesin, CUB domain"/>
    <property type="match status" value="1"/>
</dbReference>
<evidence type="ECO:0000256" key="2">
    <source>
        <dbReference type="SAM" id="MobiDB-lite"/>
    </source>
</evidence>
<dbReference type="Gene3D" id="3.80.10.10">
    <property type="entry name" value="Ribonuclease Inhibitor"/>
    <property type="match status" value="7"/>
</dbReference>
<accession>A0A9D2EML9</accession>
<dbReference type="InterPro" id="IPR053139">
    <property type="entry name" value="Surface_bspA-like"/>
</dbReference>
<dbReference type="Gene3D" id="2.60.40.1080">
    <property type="match status" value="3"/>
</dbReference>
<keyword evidence="1" id="KW-1015">Disulfide bond</keyword>
<dbReference type="SUPFAM" id="SSF52058">
    <property type="entry name" value="L domain-like"/>
    <property type="match status" value="3"/>
</dbReference>
<evidence type="ECO:0000256" key="1">
    <source>
        <dbReference type="ARBA" id="ARBA00023157"/>
    </source>
</evidence>
<proteinExistence type="predicted"/>